<dbReference type="OrthoDB" id="29460at2759"/>
<evidence type="ECO:0000256" key="3">
    <source>
        <dbReference type="ARBA" id="ARBA00022729"/>
    </source>
</evidence>
<protein>
    <recommendedName>
        <fullName evidence="9">Cation-dependent mannose-6-phosphate receptor</fullName>
    </recommendedName>
</protein>
<dbReference type="InterPro" id="IPR000296">
    <property type="entry name" value="Man-6-P_rcpt_cation_dep"/>
</dbReference>
<feature type="transmembrane region" description="Helical" evidence="6">
    <location>
        <begin position="203"/>
        <end position="225"/>
    </location>
</feature>
<keyword evidence="2 6" id="KW-0812">Transmembrane</keyword>
<dbReference type="PANTHER" id="PTHR15071">
    <property type="entry name" value="MANNOSE-6-PHOSPHATE RECEPTOR FAMILY MEMBER"/>
    <property type="match status" value="1"/>
</dbReference>
<keyword evidence="8" id="KW-1185">Reference proteome</keyword>
<dbReference type="GO" id="GO:0005768">
    <property type="term" value="C:endosome"/>
    <property type="evidence" value="ECO:0007669"/>
    <property type="project" value="InterPro"/>
</dbReference>
<accession>A0A8S3ZAB8</accession>
<dbReference type="GO" id="GO:0006622">
    <property type="term" value="P:protein targeting to lysosome"/>
    <property type="evidence" value="ECO:0007669"/>
    <property type="project" value="InterPro"/>
</dbReference>
<keyword evidence="3" id="KW-0732">Signal</keyword>
<name>A0A8S3ZAB8_9EUPU</name>
<keyword evidence="5 6" id="KW-0472">Membrane</keyword>
<sequence>MGIAEQFRFGARKHPLSISIVCITLFHVVVGEFCYFNTDPCICQTNTFELNLKPLMDAMRGADFVATVEEDFLTYIYYVQPCNRRLSSQIAPCTNVDSDLVSCQQLQSSTMAFGLGVVGSFEATKVQDDYVLTNSFRRYDDTVTRQLQLTIKCSDQEAAFSYQGNSGPIFSPIVYRFALLTKYICSGGGGGDINISVEVGISAGSIMVIIFFVVIAVYFVGGLLFQKFVRNAQGTDIIPNVSFWAAIPSLAKDGVLFLVRGCKGGASYTST</sequence>
<dbReference type="Pfam" id="PF09451">
    <property type="entry name" value="ATG27"/>
    <property type="match status" value="1"/>
</dbReference>
<dbReference type="GO" id="GO:0019904">
    <property type="term" value="F:protein domain specific binding"/>
    <property type="evidence" value="ECO:0007669"/>
    <property type="project" value="InterPro"/>
</dbReference>
<dbReference type="PANTHER" id="PTHR15071:SF0">
    <property type="entry name" value="MANNOSE 6-PHOSPHATE RECEPTOR-LIKE PROTEIN 1"/>
    <property type="match status" value="1"/>
</dbReference>
<evidence type="ECO:0000313" key="7">
    <source>
        <dbReference type="EMBL" id="CAG5124760.1"/>
    </source>
</evidence>
<evidence type="ECO:0000256" key="2">
    <source>
        <dbReference type="ARBA" id="ARBA00022692"/>
    </source>
</evidence>
<dbReference type="GO" id="GO:0000139">
    <property type="term" value="C:Golgi membrane"/>
    <property type="evidence" value="ECO:0007669"/>
    <property type="project" value="UniProtKB-SubCell"/>
</dbReference>
<proteinExistence type="predicted"/>
<dbReference type="InterPro" id="IPR018939">
    <property type="entry name" value="Autophagy-rel_prot_27"/>
</dbReference>
<evidence type="ECO:0000313" key="8">
    <source>
        <dbReference type="Proteomes" id="UP000678393"/>
    </source>
</evidence>
<evidence type="ECO:0000256" key="5">
    <source>
        <dbReference type="ARBA" id="ARBA00023136"/>
    </source>
</evidence>
<gene>
    <name evidence="7" type="ORF">CUNI_LOCUS10318</name>
</gene>
<dbReference type="AlphaFoldDB" id="A0A8S3ZAB8"/>
<dbReference type="EMBL" id="CAJHNH020001868">
    <property type="protein sequence ID" value="CAG5124760.1"/>
    <property type="molecule type" value="Genomic_DNA"/>
</dbReference>
<organism evidence="7 8">
    <name type="scientific">Candidula unifasciata</name>
    <dbReference type="NCBI Taxonomy" id="100452"/>
    <lineage>
        <taxon>Eukaryota</taxon>
        <taxon>Metazoa</taxon>
        <taxon>Spiralia</taxon>
        <taxon>Lophotrochozoa</taxon>
        <taxon>Mollusca</taxon>
        <taxon>Gastropoda</taxon>
        <taxon>Heterobranchia</taxon>
        <taxon>Euthyneura</taxon>
        <taxon>Panpulmonata</taxon>
        <taxon>Eupulmonata</taxon>
        <taxon>Stylommatophora</taxon>
        <taxon>Helicina</taxon>
        <taxon>Helicoidea</taxon>
        <taxon>Geomitridae</taxon>
        <taxon>Candidula</taxon>
    </lineage>
</organism>
<keyword evidence="4 6" id="KW-1133">Transmembrane helix</keyword>
<dbReference type="GO" id="GO:0005802">
    <property type="term" value="C:trans-Golgi network"/>
    <property type="evidence" value="ECO:0007669"/>
    <property type="project" value="TreeGrafter"/>
</dbReference>
<dbReference type="Proteomes" id="UP000678393">
    <property type="component" value="Unassembled WGS sequence"/>
</dbReference>
<evidence type="ECO:0000256" key="4">
    <source>
        <dbReference type="ARBA" id="ARBA00022989"/>
    </source>
</evidence>
<reference evidence="7" key="1">
    <citation type="submission" date="2021-04" db="EMBL/GenBank/DDBJ databases">
        <authorList>
            <consortium name="Molecular Ecology Group"/>
        </authorList>
    </citation>
    <scope>NUCLEOTIDE SEQUENCE</scope>
</reference>
<comment type="caution">
    <text evidence="7">The sequence shown here is derived from an EMBL/GenBank/DDBJ whole genome shotgun (WGS) entry which is preliminary data.</text>
</comment>
<evidence type="ECO:0000256" key="6">
    <source>
        <dbReference type="SAM" id="Phobius"/>
    </source>
</evidence>
<comment type="subcellular location">
    <subcellularLocation>
        <location evidence="1">Membrane</location>
        <topology evidence="1">Single-pass membrane protein</topology>
    </subcellularLocation>
</comment>
<evidence type="ECO:0008006" key="9">
    <source>
        <dbReference type="Google" id="ProtNLM"/>
    </source>
</evidence>
<dbReference type="PRINTS" id="PR00715">
    <property type="entry name" value="MAN6PRECEPTR"/>
</dbReference>
<evidence type="ECO:0000256" key="1">
    <source>
        <dbReference type="ARBA" id="ARBA00004167"/>
    </source>
</evidence>